<protein>
    <submittedName>
        <fullName evidence="2">C2025c81-b6bb-4ce8-a085-19207b41bf29</fullName>
    </submittedName>
</protein>
<evidence type="ECO:0000313" key="3">
    <source>
        <dbReference type="Proteomes" id="UP000624404"/>
    </source>
</evidence>
<name>A0A8H2VPZ4_9HELO</name>
<keyword evidence="1" id="KW-1133">Transmembrane helix</keyword>
<accession>A0A8H2VPZ4</accession>
<sequence>MMSPQYEKLEQESLGDLLNNEGRHNDKVISAARAWKAAYTLSALVFVSCVLNVILITSLERNITMPIPHDDRAIDDPMWDSPEFDLFTGGLPWTMNLWRKKVCPPR</sequence>
<evidence type="ECO:0000313" key="2">
    <source>
        <dbReference type="EMBL" id="CAD6442819.1"/>
    </source>
</evidence>
<reference evidence="2" key="1">
    <citation type="submission" date="2020-10" db="EMBL/GenBank/DDBJ databases">
        <authorList>
            <person name="Kusch S."/>
        </authorList>
    </citation>
    <scope>NUCLEOTIDE SEQUENCE</scope>
    <source>
        <strain evidence="2">SwB9</strain>
    </source>
</reference>
<gene>
    <name evidence="2" type="ORF">SCLTRI_LOCUS2613</name>
</gene>
<dbReference type="Proteomes" id="UP000624404">
    <property type="component" value="Unassembled WGS sequence"/>
</dbReference>
<organism evidence="2 3">
    <name type="scientific">Sclerotinia trifoliorum</name>
    <dbReference type="NCBI Taxonomy" id="28548"/>
    <lineage>
        <taxon>Eukaryota</taxon>
        <taxon>Fungi</taxon>
        <taxon>Dikarya</taxon>
        <taxon>Ascomycota</taxon>
        <taxon>Pezizomycotina</taxon>
        <taxon>Leotiomycetes</taxon>
        <taxon>Helotiales</taxon>
        <taxon>Sclerotiniaceae</taxon>
        <taxon>Sclerotinia</taxon>
    </lineage>
</organism>
<comment type="caution">
    <text evidence="2">The sequence shown here is derived from an EMBL/GenBank/DDBJ whole genome shotgun (WGS) entry which is preliminary data.</text>
</comment>
<keyword evidence="3" id="KW-1185">Reference proteome</keyword>
<feature type="transmembrane region" description="Helical" evidence="1">
    <location>
        <begin position="37"/>
        <end position="59"/>
    </location>
</feature>
<dbReference type="OrthoDB" id="3687641at2759"/>
<proteinExistence type="predicted"/>
<keyword evidence="1" id="KW-0472">Membrane</keyword>
<dbReference type="EMBL" id="CAJHIA010000009">
    <property type="protein sequence ID" value="CAD6442819.1"/>
    <property type="molecule type" value="Genomic_DNA"/>
</dbReference>
<keyword evidence="1" id="KW-0812">Transmembrane</keyword>
<evidence type="ECO:0000256" key="1">
    <source>
        <dbReference type="SAM" id="Phobius"/>
    </source>
</evidence>
<dbReference type="AlphaFoldDB" id="A0A8H2VPZ4"/>